<dbReference type="Proteomes" id="UP001357485">
    <property type="component" value="Unassembled WGS sequence"/>
</dbReference>
<comment type="caution">
    <text evidence="1">The sequence shown here is derived from an EMBL/GenBank/DDBJ whole genome shotgun (WGS) entry which is preliminary data.</text>
</comment>
<protein>
    <submittedName>
        <fullName evidence="1">Uncharacterized protein</fullName>
    </submittedName>
</protein>
<evidence type="ECO:0000313" key="1">
    <source>
        <dbReference type="EMBL" id="KAK5242201.1"/>
    </source>
</evidence>
<keyword evidence="2" id="KW-1185">Reference proteome</keyword>
<dbReference type="EMBL" id="JAVRRA010010323">
    <property type="protein sequence ID" value="KAK5242201.1"/>
    <property type="molecule type" value="Genomic_DNA"/>
</dbReference>
<proteinExistence type="predicted"/>
<accession>A0ABR0LUG3</accession>
<sequence length="103" mass="11304">MSGYNGRRAPNVSQYIANLNQLPPAQDTIAQDDGLGFSDDLALFANTEFFDFDMGQNITDVPQSTIDYDPTLEEKAKRHNASATSAKLNNAKSVGFGLDDMWL</sequence>
<reference evidence="1 2" key="1">
    <citation type="submission" date="2023-08" db="EMBL/GenBank/DDBJ databases">
        <title>Black Yeasts Isolated from many extreme environments.</title>
        <authorList>
            <person name="Coleine C."/>
            <person name="Stajich J.E."/>
            <person name="Selbmann L."/>
        </authorList>
    </citation>
    <scope>NUCLEOTIDE SEQUENCE [LARGE SCALE GENOMIC DNA]</scope>
    <source>
        <strain evidence="1 2">CCFEE 536</strain>
    </source>
</reference>
<organism evidence="1 2">
    <name type="scientific">Cryomyces antarcticus</name>
    <dbReference type="NCBI Taxonomy" id="329879"/>
    <lineage>
        <taxon>Eukaryota</taxon>
        <taxon>Fungi</taxon>
        <taxon>Dikarya</taxon>
        <taxon>Ascomycota</taxon>
        <taxon>Pezizomycotina</taxon>
        <taxon>Dothideomycetes</taxon>
        <taxon>Dothideomycetes incertae sedis</taxon>
        <taxon>Cryomyces</taxon>
    </lineage>
</organism>
<gene>
    <name evidence="1" type="ORF">LTR16_008692</name>
</gene>
<name>A0ABR0LUG3_9PEZI</name>
<evidence type="ECO:0000313" key="2">
    <source>
        <dbReference type="Proteomes" id="UP001357485"/>
    </source>
</evidence>